<evidence type="ECO:0000313" key="3">
    <source>
        <dbReference type="Proteomes" id="UP001515480"/>
    </source>
</evidence>
<evidence type="ECO:0000256" key="1">
    <source>
        <dbReference type="SAM" id="MobiDB-lite"/>
    </source>
</evidence>
<dbReference type="EMBL" id="JBGBPQ010000016">
    <property type="protein sequence ID" value="KAL1508766.1"/>
    <property type="molecule type" value="Genomic_DNA"/>
</dbReference>
<reference evidence="2 3" key="1">
    <citation type="journal article" date="2024" name="Science">
        <title>Giant polyketide synthase enzymes in the biosynthesis of giant marine polyether toxins.</title>
        <authorList>
            <person name="Fallon T.R."/>
            <person name="Shende V.V."/>
            <person name="Wierzbicki I.H."/>
            <person name="Pendleton A.L."/>
            <person name="Watervoot N.F."/>
            <person name="Auber R.P."/>
            <person name="Gonzalez D.J."/>
            <person name="Wisecaver J.H."/>
            <person name="Moore B.S."/>
        </authorList>
    </citation>
    <scope>NUCLEOTIDE SEQUENCE [LARGE SCALE GENOMIC DNA]</scope>
    <source>
        <strain evidence="2 3">12B1</strain>
    </source>
</reference>
<feature type="compositionally biased region" description="Low complexity" evidence="1">
    <location>
        <begin position="201"/>
        <end position="214"/>
    </location>
</feature>
<proteinExistence type="predicted"/>
<feature type="compositionally biased region" description="Low complexity" evidence="1">
    <location>
        <begin position="381"/>
        <end position="412"/>
    </location>
</feature>
<gene>
    <name evidence="2" type="ORF">AB1Y20_004861</name>
</gene>
<name>A0AB34IXN6_PRYPA</name>
<feature type="region of interest" description="Disordered" evidence="1">
    <location>
        <begin position="475"/>
        <end position="495"/>
    </location>
</feature>
<feature type="compositionally biased region" description="Basic and acidic residues" evidence="1">
    <location>
        <begin position="260"/>
        <end position="285"/>
    </location>
</feature>
<keyword evidence="3" id="KW-1185">Reference proteome</keyword>
<feature type="region of interest" description="Disordered" evidence="1">
    <location>
        <begin position="191"/>
        <end position="421"/>
    </location>
</feature>
<dbReference type="AlphaFoldDB" id="A0AB34IXN6"/>
<sequence>MRVVEPLVDLASTSHQLDGWGASSLRVDEASLEEGAESMAPELRLQLVSSPMKRSRAPSTQPQPSCAPANTKEEMEEDSGVRDYRNPWWDNEPASSLLADDRSRRAPPQPHEAQGLTDSELSIIKQLLAGPPIDAAVLPTASLLPFDEQWQESPRSPQGRSADFEDVVAPAPVVEAGEEGSVVRTVVELEGALSSEQQRVGEGPSEWGAASESEAASEREEFEVERASRREGLSALEGESDQEGVCQREGLSEWEEECEQERPPEASEEVPSGRERFPRRERASELCDEEIEEAIEADVPCPPPTSLLAPSDPLQRAPPPPLPYALSREGDVCLYPVPSFPPPPASSSPRAHHSLLPSARAARLPHSAPQPSAGRRDEPPRAAARQPRAAAEAAAARARVQRQLAAASQAGSRRARDAANASERSRRALALQSSGSACVSVALCAPLLQAAAPSACALVPRPVLHSVEAASIANSRRPKVHAGGPRVAHGMGKLM</sequence>
<feature type="compositionally biased region" description="Basic and acidic residues" evidence="1">
    <location>
        <begin position="216"/>
        <end position="232"/>
    </location>
</feature>
<feature type="region of interest" description="Disordered" evidence="1">
    <location>
        <begin position="48"/>
        <end position="118"/>
    </location>
</feature>
<feature type="compositionally biased region" description="Acidic residues" evidence="1">
    <location>
        <begin position="286"/>
        <end position="296"/>
    </location>
</feature>
<accession>A0AB34IXN6</accession>
<protein>
    <submittedName>
        <fullName evidence="2">Uncharacterized protein</fullName>
    </submittedName>
</protein>
<organism evidence="2 3">
    <name type="scientific">Prymnesium parvum</name>
    <name type="common">Toxic golden alga</name>
    <dbReference type="NCBI Taxonomy" id="97485"/>
    <lineage>
        <taxon>Eukaryota</taxon>
        <taxon>Haptista</taxon>
        <taxon>Haptophyta</taxon>
        <taxon>Prymnesiophyceae</taxon>
        <taxon>Prymnesiales</taxon>
        <taxon>Prymnesiaceae</taxon>
        <taxon>Prymnesium</taxon>
    </lineage>
</organism>
<dbReference type="Proteomes" id="UP001515480">
    <property type="component" value="Unassembled WGS sequence"/>
</dbReference>
<comment type="caution">
    <text evidence="2">The sequence shown here is derived from an EMBL/GenBank/DDBJ whole genome shotgun (WGS) entry which is preliminary data.</text>
</comment>
<evidence type="ECO:0000313" key="2">
    <source>
        <dbReference type="EMBL" id="KAL1508766.1"/>
    </source>
</evidence>